<keyword evidence="3" id="KW-1185">Reference proteome</keyword>
<name>A8I3N2_AZOC5</name>
<dbReference type="Proteomes" id="UP000000270">
    <property type="component" value="Chromosome"/>
</dbReference>
<dbReference type="AlphaFoldDB" id="A8I3N2"/>
<evidence type="ECO:0000256" key="1">
    <source>
        <dbReference type="SAM" id="MobiDB-lite"/>
    </source>
</evidence>
<feature type="region of interest" description="Disordered" evidence="1">
    <location>
        <begin position="833"/>
        <end position="862"/>
    </location>
</feature>
<dbReference type="HOGENOM" id="CLU_321516_0_0_5"/>
<accession>A8I3N2</accession>
<sequence length="901" mass="97319">MTIGRRARSDPPSHEEMAAAGAGEIELHHEVVIVVVAAAIEVFPAPRVHAVVPQMPHVRAVDHFVGIGEGIEGVPAGRELHGNEIARIHVQKGTLAIAAEAGAGEHRAAVARHIGAGIAGGVIARIAGLEAADAAGIIVHLVESDVLVLRAPLAHPHDGGLVVGGTDGLRDGHSLRHMNGTGARGGNEIHETGGRGGAALGRRGGSAADADGHHAAGGNPHLRDRRLRLMIEHLDQVRREVLLEGLLGELGGPGMGIARLPRKAVADAAHGHLHRRVRSQHGLEQQALRHGRDIARSDVQHVRRVEIGLPLQERADRPCQQQVIGLPEVRHRVIAGPAGGTATEIEPRPDACEGARRDHGCLHDQIQNIARRHKLLIGQRRRDTRAGVIRDPRPVVIRCRVQGREHQVHHRAGIGVEFLEPGTDERLDDAEIPALREPHRLGGGCGRERRDGRIDPARQRDACLQARGLECRTLGINAETGIGRGSSGLIEGVEQEQRHRLAVVRALHAVQPGEDLRVNGRLIVDRRRVVDRRISGFAHIDVHVSAERIGEALEIGRNRREIRGGHRPERCRLRVLIVHHIGRIVVPAAAPVALDVAGRGVRDRISVIRDGCGDRNIAKARSRHGGLEIGEGRIDPALIAGKARIARRRTIHVQLVAQQDAPQMRLNIRHAPEGGDEHLDPLVGIGGAVHQPGRPRRAISALNDRALVGAHHQFDIRGPHHIGDDLLLRPVHHRRGTKAVVIGADEAEVLGDLVQISGDGIAGPPDFPALVIDADIVAEGRVGGHEVHIRHRHLSTRAGPPPPPEGNAEPHDHPDMVPQAWLAVVKIACRTRADTPPPAASPRKRPHRSAAPIPDARRNPSRTTWLPGFARWIRERKVADTETITLTRRCHGSVSRRATCA</sequence>
<dbReference type="KEGG" id="azc:AZC_1634"/>
<dbReference type="STRING" id="438753.AZC_1634"/>
<reference evidence="2" key="2">
    <citation type="journal article" date="2008" name="BMC Genomics">
        <title>The genome of the versatile nitrogen fixer Azorhizobium caulinodans ORS571.</title>
        <authorList>
            <person name="Lee KB."/>
            <person name="Backer P.D."/>
            <person name="Aono T."/>
            <person name="Liu CT."/>
            <person name="Suzuki S."/>
            <person name="Suzuki T."/>
            <person name="Kaneko T."/>
            <person name="Yamada M."/>
            <person name="Tabata S."/>
            <person name="Kupfer D.M."/>
            <person name="Najar F.Z."/>
            <person name="Wiley G.B."/>
            <person name="Roe B."/>
            <person name="Binnewies T.T."/>
            <person name="Ussery D.W."/>
            <person name="D'Haeze W."/>
            <person name="Herder J.D."/>
            <person name="Gevers D."/>
            <person name="Vereecke D."/>
            <person name="Holsters M."/>
            <person name="Oyaizu H."/>
        </authorList>
    </citation>
    <scope>NUCLEOTIDE SEQUENCE [LARGE SCALE GENOMIC DNA]</scope>
    <source>
        <strain evidence="2">ORS 571</strain>
    </source>
</reference>
<protein>
    <submittedName>
        <fullName evidence="2">Uncharacterized protein</fullName>
    </submittedName>
</protein>
<reference evidence="2" key="3">
    <citation type="journal article" date="2009" name="Appl. Environ. Microbiol.">
        <title>Comparative genome-wide transcriptional profiling of Azorhizobium caulinodans ORS571 grown under free-living and symbiotic conditions.</title>
        <authorList>
            <person name="Tsukada S."/>
            <person name="Aono T."/>
            <person name="Akiba N."/>
            <person name="Lee KB."/>
            <person name="Liu CT."/>
            <person name="Toyazaki H."/>
            <person name="Oyaizu H."/>
        </authorList>
    </citation>
    <scope>NUCLEOTIDE SEQUENCE [LARGE SCALE GENOMIC DNA]</scope>
    <source>
        <strain evidence="2">ORS 571</strain>
    </source>
</reference>
<proteinExistence type="predicted"/>
<reference evidence="2" key="1">
    <citation type="journal article" date="2007" name="Appl. Environ. Microbiol.">
        <title>Rhizobial factors required for stem nodule maturation and maintenance in Sesbania rostrata-Azorhizobium caulinodans ORS571 symbiosis.</title>
        <authorList>
            <person name="Suzuki S."/>
            <person name="Aono T."/>
            <person name="Lee KB."/>
            <person name="Suzuki T."/>
            <person name="Liu CT."/>
            <person name="Miwa H."/>
            <person name="Wakao S."/>
            <person name="Iki T."/>
            <person name="Oyaizu H."/>
        </authorList>
    </citation>
    <scope>NUCLEOTIDE SEQUENCE [LARGE SCALE GENOMIC DNA]</scope>
    <source>
        <strain evidence="2">ORS 571</strain>
    </source>
</reference>
<evidence type="ECO:0000313" key="3">
    <source>
        <dbReference type="Proteomes" id="UP000000270"/>
    </source>
</evidence>
<gene>
    <name evidence="2" type="ordered locus">AZC_1634</name>
</gene>
<evidence type="ECO:0000313" key="2">
    <source>
        <dbReference type="EMBL" id="BAF87632.1"/>
    </source>
</evidence>
<dbReference type="EMBL" id="AP009384">
    <property type="protein sequence ID" value="BAF87632.1"/>
    <property type="molecule type" value="Genomic_DNA"/>
</dbReference>
<feature type="region of interest" description="Disordered" evidence="1">
    <location>
        <begin position="197"/>
        <end position="220"/>
    </location>
</feature>
<reference evidence="2" key="4">
    <citation type="journal article" date="2010" name="Appl. Environ. Microbiol.">
        <title>phrR-like gene praR of Azorhizobium caulinodans ORS571 is essential for symbiosis with Sesbania rostrata and is involved in expression of reb genes.</title>
        <authorList>
            <person name="Akiba N."/>
            <person name="Aono T."/>
            <person name="Toyazaki H."/>
            <person name="Sato S."/>
            <person name="Oyaizu H."/>
        </authorList>
    </citation>
    <scope>NUCLEOTIDE SEQUENCE [LARGE SCALE GENOMIC DNA]</scope>
    <source>
        <strain evidence="2">ORS 571</strain>
    </source>
</reference>
<reference evidence="2" key="5">
    <citation type="journal article" date="2011" name="Appl. Environ. Microbiol.">
        <title>Involvement of the azorhizobial chromosome partition gene (parA) in the onset of bacteroid differentiation during Sesbania rostrata stem nodule development.</title>
        <authorList>
            <person name="Liu CT."/>
            <person name="Lee KB."/>
            <person name="Wang YS."/>
            <person name="Peng MH."/>
            <person name="Lee KT."/>
            <person name="Suzuki S."/>
            <person name="Suzuki T."/>
            <person name="Oyaizu H."/>
        </authorList>
    </citation>
    <scope>NUCLEOTIDE SEQUENCE [LARGE SCALE GENOMIC DNA]</scope>
    <source>
        <strain evidence="2">ORS 571</strain>
    </source>
</reference>
<feature type="region of interest" description="Disordered" evidence="1">
    <location>
        <begin position="792"/>
        <end position="815"/>
    </location>
</feature>
<organism evidence="2 3">
    <name type="scientific">Azorhizobium caulinodans (strain ATCC 43989 / DSM 5975 / JCM 20966 / LMG 6465 / NBRC 14845 / NCIMB 13405 / ORS 571)</name>
    <dbReference type="NCBI Taxonomy" id="438753"/>
    <lineage>
        <taxon>Bacteria</taxon>
        <taxon>Pseudomonadati</taxon>
        <taxon>Pseudomonadota</taxon>
        <taxon>Alphaproteobacteria</taxon>
        <taxon>Hyphomicrobiales</taxon>
        <taxon>Xanthobacteraceae</taxon>
        <taxon>Azorhizobium</taxon>
    </lineage>
</organism>